<feature type="compositionally biased region" description="Basic residues" evidence="4">
    <location>
        <begin position="482"/>
        <end position="496"/>
    </location>
</feature>
<evidence type="ECO:0000313" key="7">
    <source>
        <dbReference type="RefSeq" id="XP_014375304.1"/>
    </source>
</evidence>
<dbReference type="RefSeq" id="XP_014375304.1">
    <property type="nucleotide sequence ID" value="XM_014519818.1"/>
</dbReference>
<keyword evidence="3" id="KW-0968">Cytoplasmic vesicle</keyword>
<dbReference type="PANTHER" id="PTHR13196">
    <property type="entry name" value="DENN DOMAIN-CONTAINING"/>
    <property type="match status" value="1"/>
</dbReference>
<dbReference type="InterPro" id="IPR005112">
    <property type="entry name" value="dDENN_dom"/>
</dbReference>
<reference evidence="7" key="1">
    <citation type="submission" date="2025-08" db="UniProtKB">
        <authorList>
            <consortium name="RefSeq"/>
        </authorList>
    </citation>
    <scope>IDENTIFICATION</scope>
</reference>
<protein>
    <submittedName>
        <fullName evidence="7">DENN domain-containing protein 1C</fullName>
    </submittedName>
</protein>
<dbReference type="eggNOG" id="KOG3569">
    <property type="taxonomic scope" value="Eukaryota"/>
</dbReference>
<dbReference type="GO" id="GO:0005085">
    <property type="term" value="F:guanyl-nucleotide exchange factor activity"/>
    <property type="evidence" value="ECO:0007669"/>
    <property type="project" value="UniProtKB-KW"/>
</dbReference>
<evidence type="ECO:0000256" key="2">
    <source>
        <dbReference type="ARBA" id="ARBA00022658"/>
    </source>
</evidence>
<dbReference type="PROSITE" id="PS50211">
    <property type="entry name" value="DENN"/>
    <property type="match status" value="1"/>
</dbReference>
<dbReference type="InterPro" id="IPR001194">
    <property type="entry name" value="cDENN_dom"/>
</dbReference>
<dbReference type="InterPro" id="IPR040032">
    <property type="entry name" value="DENND1A/B/C"/>
</dbReference>
<dbReference type="GO" id="GO:0005829">
    <property type="term" value="C:cytosol"/>
    <property type="evidence" value="ECO:0007669"/>
    <property type="project" value="TreeGrafter"/>
</dbReference>
<feature type="region of interest" description="Disordered" evidence="4">
    <location>
        <begin position="594"/>
        <end position="720"/>
    </location>
</feature>
<dbReference type="InterPro" id="IPR037516">
    <property type="entry name" value="Tripartite_DENN"/>
</dbReference>
<feature type="domain" description="UDENN" evidence="5">
    <location>
        <begin position="13"/>
        <end position="371"/>
    </location>
</feature>
<keyword evidence="2" id="KW-0344">Guanine-nucleotide releasing factor</keyword>
<dbReference type="FunFam" id="3.40.50.11500:FF:000001">
    <property type="entry name" value="Putative DENN domain-containing protein 1A"/>
    <property type="match status" value="1"/>
</dbReference>
<dbReference type="STRING" id="38654.A0A1U8DC72"/>
<evidence type="ECO:0000256" key="3">
    <source>
        <dbReference type="ARBA" id="ARBA00023329"/>
    </source>
</evidence>
<name>A0A1U8DC72_ALLSI</name>
<dbReference type="GO" id="GO:0032456">
    <property type="term" value="P:endocytic recycling"/>
    <property type="evidence" value="ECO:0007669"/>
    <property type="project" value="TreeGrafter"/>
</dbReference>
<feature type="compositionally biased region" description="Pro residues" evidence="4">
    <location>
        <begin position="698"/>
        <end position="716"/>
    </location>
</feature>
<feature type="region of interest" description="Disordered" evidence="4">
    <location>
        <begin position="448"/>
        <end position="535"/>
    </location>
</feature>
<evidence type="ECO:0000256" key="4">
    <source>
        <dbReference type="SAM" id="MobiDB-lite"/>
    </source>
</evidence>
<dbReference type="InterPro" id="IPR043153">
    <property type="entry name" value="DENN_C"/>
</dbReference>
<dbReference type="GO" id="GO:0006897">
    <property type="term" value="P:endocytosis"/>
    <property type="evidence" value="ECO:0007669"/>
    <property type="project" value="TreeGrafter"/>
</dbReference>
<comment type="subcellular location">
    <subcellularLocation>
        <location evidence="1">Cytoplasmic vesicle</location>
        <location evidence="1">Clathrin-coated vesicle</location>
    </subcellularLocation>
</comment>
<dbReference type="KEGG" id="asn:102384342"/>
<dbReference type="Gene3D" id="3.30.450.200">
    <property type="match status" value="1"/>
</dbReference>
<dbReference type="Proteomes" id="UP000189705">
    <property type="component" value="Unplaced"/>
</dbReference>
<feature type="compositionally biased region" description="Pro residues" evidence="4">
    <location>
        <begin position="767"/>
        <end position="776"/>
    </location>
</feature>
<dbReference type="Pfam" id="PF02141">
    <property type="entry name" value="DENN"/>
    <property type="match status" value="1"/>
</dbReference>
<organism evidence="6 7">
    <name type="scientific">Alligator sinensis</name>
    <name type="common">Chinese alligator</name>
    <dbReference type="NCBI Taxonomy" id="38654"/>
    <lineage>
        <taxon>Eukaryota</taxon>
        <taxon>Metazoa</taxon>
        <taxon>Chordata</taxon>
        <taxon>Craniata</taxon>
        <taxon>Vertebrata</taxon>
        <taxon>Euteleostomi</taxon>
        <taxon>Archelosauria</taxon>
        <taxon>Archosauria</taxon>
        <taxon>Crocodylia</taxon>
        <taxon>Alligatoridae</taxon>
        <taxon>Alligatorinae</taxon>
        <taxon>Alligator</taxon>
    </lineage>
</organism>
<dbReference type="GO" id="GO:0030136">
    <property type="term" value="C:clathrin-coated vesicle"/>
    <property type="evidence" value="ECO:0007669"/>
    <property type="project" value="UniProtKB-SubCell"/>
</dbReference>
<evidence type="ECO:0000313" key="6">
    <source>
        <dbReference type="Proteomes" id="UP000189705"/>
    </source>
</evidence>
<dbReference type="Pfam" id="PF03456">
    <property type="entry name" value="uDENN"/>
    <property type="match status" value="1"/>
</dbReference>
<feature type="compositionally biased region" description="Acidic residues" evidence="4">
    <location>
        <begin position="594"/>
        <end position="603"/>
    </location>
</feature>
<dbReference type="InterPro" id="IPR005113">
    <property type="entry name" value="uDENN_dom"/>
</dbReference>
<dbReference type="PANTHER" id="PTHR13196:SF25">
    <property type="entry name" value="DENN DOMAIN-CONTAINING PROTEIN 1C"/>
    <property type="match status" value="1"/>
</dbReference>
<dbReference type="SMART" id="SM00799">
    <property type="entry name" value="DENN"/>
    <property type="match status" value="1"/>
</dbReference>
<dbReference type="Gene3D" id="6.10.140.1000">
    <property type="match status" value="1"/>
</dbReference>
<gene>
    <name evidence="7" type="primary">LOC102384342</name>
</gene>
<dbReference type="OrthoDB" id="9422970at2759"/>
<feature type="region of interest" description="Disordered" evidence="4">
    <location>
        <begin position="735"/>
        <end position="777"/>
    </location>
</feature>
<keyword evidence="6" id="KW-1185">Reference proteome</keyword>
<dbReference type="AlphaFoldDB" id="A0A1U8DC72"/>
<dbReference type="Pfam" id="PF03455">
    <property type="entry name" value="dDENN"/>
    <property type="match status" value="1"/>
</dbReference>
<dbReference type="GeneID" id="102384342"/>
<evidence type="ECO:0000256" key="1">
    <source>
        <dbReference type="ARBA" id="ARBA00004132"/>
    </source>
</evidence>
<dbReference type="Gene3D" id="3.40.50.11500">
    <property type="match status" value="1"/>
</dbReference>
<dbReference type="GO" id="GO:1901981">
    <property type="term" value="F:phosphatidylinositol phosphate binding"/>
    <property type="evidence" value="ECO:0007669"/>
    <property type="project" value="TreeGrafter"/>
</dbReference>
<dbReference type="InParanoid" id="A0A1U8DC72"/>
<dbReference type="SMART" id="SM00800">
    <property type="entry name" value="uDENN"/>
    <property type="match status" value="1"/>
</dbReference>
<accession>A0A1U8DC72</accession>
<dbReference type="SMART" id="SM00801">
    <property type="entry name" value="dDENN"/>
    <property type="match status" value="1"/>
</dbReference>
<proteinExistence type="predicted"/>
<feature type="compositionally biased region" description="Low complexity" evidence="4">
    <location>
        <begin position="642"/>
        <end position="655"/>
    </location>
</feature>
<dbReference type="FunFam" id="3.30.450.200:FF:000003">
    <property type="entry name" value="DENN domain containing 1A"/>
    <property type="match status" value="1"/>
</dbReference>
<sequence>MGCRIKENPTRTFDFFLEASCPATPEDDPLVLRQFPEEFEDQESIQMLPRFCFPFDVERGQDGAPVQNFTFALTDMDGNQRFGFCRLAPSARACLCSLSYLPWFELFYKILNTIADHLAKQQLSDLEQFLTALYSHPVPPRGSPMRLEFPSYFIAPDLGGLPSIPENRNLTEFVVAVDVPNMLQLYGSLLCERRILLTASKLSTLTACILASSGMLYPMSWQHIFIPTLPPHLLDYCCAPPPLLSLPPQKVQAKALEDVVILNIDTNTLESPFRDLEKLPGDVVSLLKLQLRRWSSSPGAGVAHAFLQAQALLFGSYRQALLYTPGQPISFSQEAFLSHKAGPMREFLHSAVHLQLFKQFIDERLEKLNAGEGFSDMFEQEITSSGMAAGTMKSYQLWVENFKKGGGALIQTVRTKANPAMRNMYRYAKGQARLGLKEMRSRLLYKTGSPEQRLQRGASLHLEPAPTPASSSRSERLQRRLPITHHFGKSRPRRPQPRPGEMEPQTQRCVLRSEVQGQDREKPADQVELDTSFPEPEDLDLLGEIFEALSLVAPGEGGALYGTRSLDLTQLGPSQESLNLSLDGPSRDWWALPEEEDDEEDEGSSWNPSVQDKAPEMWESLRGAPSLCWKAPVSPQQPQPPGSGEQQASAWSPAPEEAEPRPLDASPTPEAPVTANPAQEEAQPCLLTASPAPGGAQPHPPTISPAPEAEPCPPTECPASHRVEPCLLTVSPIPNQAELHPQEAKPHPLAASPTPNRTEPCLLAEPRPLPESPAPPRVAQLKKLFEA</sequence>
<evidence type="ECO:0000259" key="5">
    <source>
        <dbReference type="PROSITE" id="PS50211"/>
    </source>
</evidence>